<comment type="similarity">
    <text evidence="2">Belongs to the UPF0324 family.</text>
</comment>
<feature type="transmembrane region" description="Helical" evidence="7">
    <location>
        <begin position="241"/>
        <end position="259"/>
    </location>
</feature>
<feature type="transmembrane region" description="Helical" evidence="7">
    <location>
        <begin position="95"/>
        <end position="112"/>
    </location>
</feature>
<dbReference type="PANTHER" id="PTHR30106">
    <property type="entry name" value="INNER MEMBRANE PROTEIN YEIH-RELATED"/>
    <property type="match status" value="1"/>
</dbReference>
<dbReference type="EMBL" id="RAHX01000001">
    <property type="protein sequence ID" value="RJY10026.1"/>
    <property type="molecule type" value="Genomic_DNA"/>
</dbReference>
<sequence length="353" mass="35873">MSRSGFDYAAGDLFGEIYLAEEKEAPRRLPLRAYMPGVLLCATAALAAGFLARAYEFPLILLGLLIGLALSFMADDERTGPGLDFLSRHALRAGIVLLGLQVTFVQVGALGLPTAVGLLTVMFVAMLAAVMAARIFGQQSEAGVLAGGATAICGASAALALYGVIGRDRLDQARFSVTLVGVALASALAIAAAPILATTLGLTDAQAGFLIGATVHDAGQAIGGAYGYSDAAGQSGTIVKLARVALLAPVVALVALWLGRRGGGGTSRIPLPWFILGFLAVLAVNSAVAMPDRVAQVGLDLSKALLLLAVTATAIRSRLGLLLETGWRALMPIALASLASLAAGLAVAVTLIT</sequence>
<accession>A0A419RW61</accession>
<dbReference type="Proteomes" id="UP000285232">
    <property type="component" value="Unassembled WGS sequence"/>
</dbReference>
<dbReference type="OrthoDB" id="5393513at2"/>
<evidence type="ECO:0000256" key="3">
    <source>
        <dbReference type="ARBA" id="ARBA00022475"/>
    </source>
</evidence>
<evidence type="ECO:0000256" key="4">
    <source>
        <dbReference type="ARBA" id="ARBA00022692"/>
    </source>
</evidence>
<dbReference type="Pfam" id="PF03601">
    <property type="entry name" value="Cons_hypoth698"/>
    <property type="match status" value="1"/>
</dbReference>
<organism evidence="8 9">
    <name type="scientific">Aurantiacibacter aquimixticola</name>
    <dbReference type="NCBI Taxonomy" id="1958945"/>
    <lineage>
        <taxon>Bacteria</taxon>
        <taxon>Pseudomonadati</taxon>
        <taxon>Pseudomonadota</taxon>
        <taxon>Alphaproteobacteria</taxon>
        <taxon>Sphingomonadales</taxon>
        <taxon>Erythrobacteraceae</taxon>
        <taxon>Aurantiacibacter</taxon>
    </lineage>
</organism>
<dbReference type="AlphaFoldDB" id="A0A419RW61"/>
<protein>
    <submittedName>
        <fullName evidence="8">Putative sulfate exporter family transporter</fullName>
    </submittedName>
</protein>
<evidence type="ECO:0000313" key="9">
    <source>
        <dbReference type="Proteomes" id="UP000285232"/>
    </source>
</evidence>
<keyword evidence="4 7" id="KW-0812">Transmembrane</keyword>
<feature type="transmembrane region" description="Helical" evidence="7">
    <location>
        <begin position="271"/>
        <end position="289"/>
    </location>
</feature>
<comment type="caution">
    <text evidence="8">The sequence shown here is derived from an EMBL/GenBank/DDBJ whole genome shotgun (WGS) entry which is preliminary data.</text>
</comment>
<proteinExistence type="inferred from homology"/>
<evidence type="ECO:0000256" key="7">
    <source>
        <dbReference type="SAM" id="Phobius"/>
    </source>
</evidence>
<name>A0A419RW61_9SPHN</name>
<dbReference type="RefSeq" id="WP_120049035.1">
    <property type="nucleotide sequence ID" value="NZ_RAHX01000001.1"/>
</dbReference>
<dbReference type="GO" id="GO:0005886">
    <property type="term" value="C:plasma membrane"/>
    <property type="evidence" value="ECO:0007669"/>
    <property type="project" value="UniProtKB-SubCell"/>
</dbReference>
<feature type="transmembrane region" description="Helical" evidence="7">
    <location>
        <begin position="144"/>
        <end position="165"/>
    </location>
</feature>
<evidence type="ECO:0000256" key="6">
    <source>
        <dbReference type="ARBA" id="ARBA00023136"/>
    </source>
</evidence>
<keyword evidence="5 7" id="KW-1133">Transmembrane helix</keyword>
<dbReference type="PANTHER" id="PTHR30106:SF2">
    <property type="entry name" value="UPF0324 INNER MEMBRANE PROTEIN YEIH"/>
    <property type="match status" value="1"/>
</dbReference>
<comment type="subcellular location">
    <subcellularLocation>
        <location evidence="1">Cell membrane</location>
        <topology evidence="1">Multi-pass membrane protein</topology>
    </subcellularLocation>
</comment>
<gene>
    <name evidence="8" type="ORF">D6201_12280</name>
</gene>
<feature type="transmembrane region" description="Helical" evidence="7">
    <location>
        <begin position="333"/>
        <end position="352"/>
    </location>
</feature>
<dbReference type="InterPro" id="IPR018383">
    <property type="entry name" value="UPF0324_pro"/>
</dbReference>
<reference evidence="8 9" key="1">
    <citation type="journal article" date="2017" name="Int. J. Syst. Evol. Microbiol.">
        <title>Erythrobacter aquimixticola sp. nov., isolated from the junction between the ocean and a freshwater spring.</title>
        <authorList>
            <person name="Park S."/>
            <person name="Jung Y.T."/>
            <person name="Choi S.J."/>
            <person name="Yoon J.H."/>
        </authorList>
    </citation>
    <scope>NUCLEOTIDE SEQUENCE [LARGE SCALE GENOMIC DNA]</scope>
    <source>
        <strain evidence="8 9">JSSK-14</strain>
    </source>
</reference>
<evidence type="ECO:0000313" key="8">
    <source>
        <dbReference type="EMBL" id="RJY10026.1"/>
    </source>
</evidence>
<keyword evidence="6 7" id="KW-0472">Membrane</keyword>
<feature type="transmembrane region" description="Helical" evidence="7">
    <location>
        <begin position="33"/>
        <end position="51"/>
    </location>
</feature>
<evidence type="ECO:0000256" key="5">
    <source>
        <dbReference type="ARBA" id="ARBA00022989"/>
    </source>
</evidence>
<keyword evidence="3" id="KW-1003">Cell membrane</keyword>
<keyword evidence="9" id="KW-1185">Reference proteome</keyword>
<evidence type="ECO:0000256" key="2">
    <source>
        <dbReference type="ARBA" id="ARBA00007977"/>
    </source>
</evidence>
<feature type="transmembrane region" description="Helical" evidence="7">
    <location>
        <begin position="118"/>
        <end position="137"/>
    </location>
</feature>
<feature type="transmembrane region" description="Helical" evidence="7">
    <location>
        <begin position="57"/>
        <end position="74"/>
    </location>
</feature>
<feature type="transmembrane region" description="Helical" evidence="7">
    <location>
        <begin position="177"/>
        <end position="197"/>
    </location>
</feature>
<evidence type="ECO:0000256" key="1">
    <source>
        <dbReference type="ARBA" id="ARBA00004651"/>
    </source>
</evidence>